<sequence>MKSADKSSVCYRIESQPGADMNTVNKIIALCHYKWIDLCHIGLSQWDVE</sequence>
<dbReference type="AlphaFoldDB" id="A0A1N7ATC0"/>
<accession>A0A1N7ATC0</accession>
<accession>A0A380B6C3</accession>
<dbReference type="EMBL" id="UGYV01000001">
    <property type="protein sequence ID" value="SUI93472.1"/>
    <property type="molecule type" value="Genomic_DNA"/>
</dbReference>
<evidence type="ECO:0000313" key="2">
    <source>
        <dbReference type="Proteomes" id="UP000255061"/>
    </source>
</evidence>
<name>A0A1N7ATC0_9GAMM</name>
<evidence type="ECO:0000313" key="1">
    <source>
        <dbReference type="EMBL" id="SUI93472.1"/>
    </source>
</evidence>
<organism evidence="1 2">
    <name type="scientific">Shewanella morhuae</name>
    <dbReference type="NCBI Taxonomy" id="365591"/>
    <lineage>
        <taxon>Bacteria</taxon>
        <taxon>Pseudomonadati</taxon>
        <taxon>Pseudomonadota</taxon>
        <taxon>Gammaproteobacteria</taxon>
        <taxon>Alteromonadales</taxon>
        <taxon>Shewanellaceae</taxon>
        <taxon>Shewanella</taxon>
    </lineage>
</organism>
<protein>
    <submittedName>
        <fullName evidence="1">Uncharacterized protein</fullName>
    </submittedName>
</protein>
<gene>
    <name evidence="1" type="ORF">NCTC10736_03696</name>
</gene>
<reference evidence="1 2" key="1">
    <citation type="submission" date="2018-06" db="EMBL/GenBank/DDBJ databases">
        <authorList>
            <consortium name="Pathogen Informatics"/>
            <person name="Doyle S."/>
        </authorList>
    </citation>
    <scope>NUCLEOTIDE SEQUENCE [LARGE SCALE GENOMIC DNA]</scope>
    <source>
        <strain evidence="1 2">NCTC10736</strain>
    </source>
</reference>
<proteinExistence type="predicted"/>
<dbReference type="Proteomes" id="UP000255061">
    <property type="component" value="Unassembled WGS sequence"/>
</dbReference>